<organism evidence="1 2">
    <name type="scientific">Berkelbacteria bacterium GW2011_GWA2_35_9</name>
    <dbReference type="NCBI Taxonomy" id="1618333"/>
    <lineage>
        <taxon>Bacteria</taxon>
        <taxon>Candidatus Berkelbacteria</taxon>
    </lineage>
</organism>
<reference evidence="1 2" key="1">
    <citation type="journal article" date="2015" name="Nature">
        <title>rRNA introns, odd ribosomes, and small enigmatic genomes across a large radiation of phyla.</title>
        <authorList>
            <person name="Brown C.T."/>
            <person name="Hug L.A."/>
            <person name="Thomas B.C."/>
            <person name="Sharon I."/>
            <person name="Castelle C.J."/>
            <person name="Singh A."/>
            <person name="Wilkins M.J."/>
            <person name="Williams K.H."/>
            <person name="Banfield J.F."/>
        </authorList>
    </citation>
    <scope>NUCLEOTIDE SEQUENCE [LARGE SCALE GENOMIC DNA]</scope>
</reference>
<protein>
    <submittedName>
        <fullName evidence="1">Uncharacterized protein</fullName>
    </submittedName>
</protein>
<accession>A0A0G0D7F4</accession>
<sequence>MYHITILAILAELLCWCHIEFESYNRGNKQKNCSATCLICDPSAGKNGK</sequence>
<comment type="caution">
    <text evidence="1">The sequence shown here is derived from an EMBL/GenBank/DDBJ whole genome shotgun (WGS) entry which is preliminary data.</text>
</comment>
<dbReference type="Proteomes" id="UP000034316">
    <property type="component" value="Unassembled WGS sequence"/>
</dbReference>
<evidence type="ECO:0000313" key="2">
    <source>
        <dbReference type="Proteomes" id="UP000034316"/>
    </source>
</evidence>
<dbReference type="STRING" id="1618333.UR93_C0001G0030"/>
<dbReference type="EMBL" id="LBRB01000001">
    <property type="protein sequence ID" value="KKP89198.1"/>
    <property type="molecule type" value="Genomic_DNA"/>
</dbReference>
<name>A0A0G0D7F4_9BACT</name>
<dbReference type="AlphaFoldDB" id="A0A0G0D7F4"/>
<gene>
    <name evidence="1" type="ORF">UR93_C0001G0030</name>
</gene>
<evidence type="ECO:0000313" key="1">
    <source>
        <dbReference type="EMBL" id="KKP89198.1"/>
    </source>
</evidence>
<proteinExistence type="predicted"/>